<proteinExistence type="predicted"/>
<evidence type="ECO:0000313" key="2">
    <source>
        <dbReference type="EMBL" id="PIO62718.1"/>
    </source>
</evidence>
<dbReference type="EMBL" id="KZ351751">
    <property type="protein sequence ID" value="PIO62718.1"/>
    <property type="molecule type" value="Genomic_DNA"/>
</dbReference>
<sequence>MARKAPPFRLEARLQTLVDRQRRQHVQPNGGWPNGQNDQQVQWPDNQYDQRARDDQRRAYEQQYQDRLRQQQEEARRRAACNPRPPPPAPQTRRNCPPRRTQELRLPPTPPPVPIRRNCRPRTPPTHPPPVYARHVNCRPSTPPPPPAPQPQRRMNCIPASPTYPPQPQYFHCPPAATYPPQPQRVPCYPAPPPQQPAQYNTGCIPQRLPRGDEAGRDNEFRASSGCIAPESSRPEDCEGSVKIVSVDAAGKVVHYMYKTARDANQVLGESLRI</sequence>
<feature type="compositionally biased region" description="Pro residues" evidence="1">
    <location>
        <begin position="184"/>
        <end position="196"/>
    </location>
</feature>
<feature type="compositionally biased region" description="Polar residues" evidence="1">
    <location>
        <begin position="34"/>
        <end position="44"/>
    </location>
</feature>
<feature type="compositionally biased region" description="Basic and acidic residues" evidence="1">
    <location>
        <begin position="48"/>
        <end position="77"/>
    </location>
</feature>
<accession>A0A2G9TXT2</accession>
<dbReference type="Proteomes" id="UP000230423">
    <property type="component" value="Unassembled WGS sequence"/>
</dbReference>
<evidence type="ECO:0000313" key="3">
    <source>
        <dbReference type="Proteomes" id="UP000230423"/>
    </source>
</evidence>
<dbReference type="PRINTS" id="PR01217">
    <property type="entry name" value="PRICHEXTENSN"/>
</dbReference>
<keyword evidence="3" id="KW-1185">Reference proteome</keyword>
<dbReference type="OrthoDB" id="5877852at2759"/>
<feature type="region of interest" description="Disordered" evidence="1">
    <location>
        <begin position="19"/>
        <end position="152"/>
    </location>
</feature>
<gene>
    <name evidence="2" type="ORF">TELCIR_15710</name>
</gene>
<feature type="compositionally biased region" description="Pro residues" evidence="1">
    <location>
        <begin position="122"/>
        <end position="131"/>
    </location>
</feature>
<feature type="region of interest" description="Disordered" evidence="1">
    <location>
        <begin position="184"/>
        <end position="237"/>
    </location>
</feature>
<reference evidence="2 3" key="1">
    <citation type="submission" date="2015-09" db="EMBL/GenBank/DDBJ databases">
        <title>Draft genome of the parasitic nematode Teladorsagia circumcincta isolate WARC Sus (inbred).</title>
        <authorList>
            <person name="Mitreva M."/>
        </authorList>
    </citation>
    <scope>NUCLEOTIDE SEQUENCE [LARGE SCALE GENOMIC DNA]</scope>
    <source>
        <strain evidence="2 3">S</strain>
    </source>
</reference>
<evidence type="ECO:0000256" key="1">
    <source>
        <dbReference type="SAM" id="MobiDB-lite"/>
    </source>
</evidence>
<name>A0A2G9TXT2_TELCI</name>
<organism evidence="2 3">
    <name type="scientific">Teladorsagia circumcincta</name>
    <name type="common">Brown stomach worm</name>
    <name type="synonym">Ostertagia circumcincta</name>
    <dbReference type="NCBI Taxonomy" id="45464"/>
    <lineage>
        <taxon>Eukaryota</taxon>
        <taxon>Metazoa</taxon>
        <taxon>Ecdysozoa</taxon>
        <taxon>Nematoda</taxon>
        <taxon>Chromadorea</taxon>
        <taxon>Rhabditida</taxon>
        <taxon>Rhabditina</taxon>
        <taxon>Rhabditomorpha</taxon>
        <taxon>Strongyloidea</taxon>
        <taxon>Trichostrongylidae</taxon>
        <taxon>Teladorsagia</taxon>
    </lineage>
</organism>
<protein>
    <submittedName>
        <fullName evidence="2">Uncharacterized protein</fullName>
    </submittedName>
</protein>
<feature type="compositionally biased region" description="Basic and acidic residues" evidence="1">
    <location>
        <begin position="210"/>
        <end position="221"/>
    </location>
</feature>
<dbReference type="AlphaFoldDB" id="A0A2G9TXT2"/>
<feature type="compositionally biased region" description="Pro residues" evidence="1">
    <location>
        <begin position="141"/>
        <end position="150"/>
    </location>
</feature>